<evidence type="ECO:0000259" key="1">
    <source>
        <dbReference type="PROSITE" id="PS50943"/>
    </source>
</evidence>
<protein>
    <submittedName>
        <fullName evidence="2">XRE family transcriptional regulator</fullName>
    </submittedName>
</protein>
<dbReference type="InterPro" id="IPR001387">
    <property type="entry name" value="Cro/C1-type_HTH"/>
</dbReference>
<accession>I2N842</accession>
<feature type="domain" description="HTH cro/C1-type" evidence="1">
    <location>
        <begin position="63"/>
        <end position="108"/>
    </location>
</feature>
<dbReference type="Proteomes" id="UP000005940">
    <property type="component" value="Chromosome"/>
</dbReference>
<keyword evidence="3" id="KW-1185">Reference proteome</keyword>
<reference evidence="2 3" key="1">
    <citation type="journal article" date="2012" name="J. Bacteriol.">
        <title>Draft genome of Streptomyces tsukubaensis NRRL 18488, the producer of the clinically important immunosuppressant tacrolimus (FK506).</title>
        <authorList>
            <person name="Barreiro C."/>
            <person name="Prieto C."/>
            <person name="Sola-Landa A."/>
            <person name="Solera E."/>
            <person name="Martinez-Castro M."/>
            <person name="Perez-Redondo R."/>
            <person name="Garcia-Estrada C."/>
            <person name="Aparicio J.F."/>
            <person name="Fernandez-Martinez L.T."/>
            <person name="Santos-Aberturas J."/>
            <person name="Salehi-Najafabadi Z."/>
            <person name="Rodriguez-Garcia A."/>
            <person name="Tauch A."/>
            <person name="Martin J.F."/>
        </authorList>
    </citation>
    <scope>NUCLEOTIDE SEQUENCE [LARGE SCALE GENOMIC DNA]</scope>
    <source>
        <strain evidence="3">DSM 42081 / NBRC 108919 / NRRL 18488 / 9993</strain>
    </source>
</reference>
<organism evidence="2 3">
    <name type="scientific">Streptomyces tsukubensis (strain DSM 42081 / NBRC 108919 / NRRL 18488 / 9993)</name>
    <dbReference type="NCBI Taxonomy" id="1114943"/>
    <lineage>
        <taxon>Bacteria</taxon>
        <taxon>Bacillati</taxon>
        <taxon>Actinomycetota</taxon>
        <taxon>Actinomycetes</taxon>
        <taxon>Kitasatosporales</taxon>
        <taxon>Streptomycetaceae</taxon>
        <taxon>Streptomyces</taxon>
    </lineage>
</organism>
<dbReference type="InterPro" id="IPR010982">
    <property type="entry name" value="Lambda_DNA-bd_dom_sf"/>
</dbReference>
<dbReference type="EMBL" id="CP029159">
    <property type="protein sequence ID" value="QKM66942.1"/>
    <property type="molecule type" value="Genomic_DNA"/>
</dbReference>
<proteinExistence type="predicted"/>
<dbReference type="AlphaFoldDB" id="I2N842"/>
<dbReference type="Gene3D" id="1.10.260.40">
    <property type="entry name" value="lambda repressor-like DNA-binding domains"/>
    <property type="match status" value="1"/>
</dbReference>
<dbReference type="CDD" id="cd00093">
    <property type="entry name" value="HTH_XRE"/>
    <property type="match status" value="1"/>
</dbReference>
<sequence>MFDLNHLSYETSLSETDLRSLLAGQQIPQPGFDAEVQRRIRFLTETRQCEYEGEDGILRRRPYTRAEIADGCGITQAWLSQLLIKPKIPKLAHSKAIADFFRVPVEFFTDEPPRALARVLTRDVTPRLRSLAAGAADTVTTPAAMRIALRLGDREMDPEAEAALMLFIDRIAATPKT</sequence>
<dbReference type="PROSITE" id="PS50943">
    <property type="entry name" value="HTH_CROC1"/>
    <property type="match status" value="1"/>
</dbReference>
<dbReference type="SUPFAM" id="SSF47413">
    <property type="entry name" value="lambda repressor-like DNA-binding domains"/>
    <property type="match status" value="1"/>
</dbReference>
<evidence type="ECO:0000313" key="2">
    <source>
        <dbReference type="EMBL" id="QKM66942.1"/>
    </source>
</evidence>
<dbReference type="GO" id="GO:0003677">
    <property type="term" value="F:DNA binding"/>
    <property type="evidence" value="ECO:0007669"/>
    <property type="project" value="InterPro"/>
</dbReference>
<gene>
    <name evidence="2" type="ORF">STSU_006885</name>
</gene>
<evidence type="ECO:0000313" key="3">
    <source>
        <dbReference type="Proteomes" id="UP000005940"/>
    </source>
</evidence>
<name>I2N842_STRT9</name>